<reference evidence="1" key="1">
    <citation type="submission" date="2015-07" db="EMBL/GenBank/DDBJ databases">
        <title>MeaNS - Measles Nucleotide Surveillance Program.</title>
        <authorList>
            <person name="Tran T."/>
            <person name="Druce J."/>
        </authorList>
    </citation>
    <scope>NUCLEOTIDE SEQUENCE</scope>
    <source>
        <strain evidence="1">UCB-OBI-ISO-001</strain>
        <tissue evidence="1">Gonad</tissue>
    </source>
</reference>
<accession>A0A0L8FRM4</accession>
<dbReference type="PANTHER" id="PTHR33244">
    <property type="entry name" value="INTEGRASE CATALYTIC DOMAIN-CONTAINING PROTEIN-RELATED"/>
    <property type="match status" value="1"/>
</dbReference>
<proteinExistence type="predicted"/>
<name>A0A0L8FRM4_OCTBM</name>
<dbReference type="AlphaFoldDB" id="A0A0L8FRM4"/>
<dbReference type="EMBL" id="KQ427114">
    <property type="protein sequence ID" value="KOF67366.1"/>
    <property type="molecule type" value="Genomic_DNA"/>
</dbReference>
<evidence type="ECO:0000313" key="1">
    <source>
        <dbReference type="EMBL" id="KOF67366.1"/>
    </source>
</evidence>
<organism evidence="1">
    <name type="scientific">Octopus bimaculoides</name>
    <name type="common">California two-spotted octopus</name>
    <dbReference type="NCBI Taxonomy" id="37653"/>
    <lineage>
        <taxon>Eukaryota</taxon>
        <taxon>Metazoa</taxon>
        <taxon>Spiralia</taxon>
        <taxon>Lophotrochozoa</taxon>
        <taxon>Mollusca</taxon>
        <taxon>Cephalopoda</taxon>
        <taxon>Coleoidea</taxon>
        <taxon>Octopodiformes</taxon>
        <taxon>Octopoda</taxon>
        <taxon>Incirrata</taxon>
        <taxon>Octopodidae</taxon>
        <taxon>Octopus</taxon>
    </lineage>
</organism>
<dbReference type="STRING" id="37653.A0A0L8FRM4"/>
<dbReference type="OrthoDB" id="10621007at2759"/>
<dbReference type="PANTHER" id="PTHR33244:SF3">
    <property type="entry name" value="PEPTIDASE A2 DOMAIN-CONTAINING PROTEIN"/>
    <property type="match status" value="1"/>
</dbReference>
<sequence length="222" mass="25156">MDSTSLIPDTKIVLSTGENPDVIRPNNNGWSIDVMKIPTASVEVKLGYILEKGAILRLPEHDNVYQYEVTTLTSNMTKLNTKTVKNLFKKTEASGRDVYLALLKYRNTPLDMVNLSPVQMLMSRHLKSCLPVSDALLKPQDQKLLQDQLKVLQDQGNRELPFLAPGQQVRIQENQSWKTGVVKSVDDAPRSYNITMSNRRQYRRNHRHLWTAAGNATVQLNG</sequence>
<gene>
    <name evidence="1" type="ORF">OCBIM_22009770mg</name>
</gene>
<protein>
    <submittedName>
        <fullName evidence="1">Uncharacterized protein</fullName>
    </submittedName>
</protein>